<feature type="transmembrane region" description="Helical" evidence="6">
    <location>
        <begin position="61"/>
        <end position="78"/>
    </location>
</feature>
<keyword evidence="2" id="KW-1003">Cell membrane</keyword>
<dbReference type="Pfam" id="PF03739">
    <property type="entry name" value="LptF_LptG"/>
    <property type="match status" value="1"/>
</dbReference>
<feature type="transmembrane region" description="Helical" evidence="6">
    <location>
        <begin position="272"/>
        <end position="296"/>
    </location>
</feature>
<dbReference type="GO" id="GO:0043190">
    <property type="term" value="C:ATP-binding cassette (ABC) transporter complex"/>
    <property type="evidence" value="ECO:0007669"/>
    <property type="project" value="InterPro"/>
</dbReference>
<dbReference type="NCBIfam" id="TIGR04408">
    <property type="entry name" value="LptG_lptG"/>
    <property type="match status" value="1"/>
</dbReference>
<proteinExistence type="predicted"/>
<dbReference type="InterPro" id="IPR005495">
    <property type="entry name" value="LptG/LptF_permease"/>
</dbReference>
<evidence type="ECO:0000256" key="5">
    <source>
        <dbReference type="ARBA" id="ARBA00023136"/>
    </source>
</evidence>
<evidence type="ECO:0000256" key="2">
    <source>
        <dbReference type="ARBA" id="ARBA00022475"/>
    </source>
</evidence>
<feature type="transmembrane region" description="Helical" evidence="6">
    <location>
        <begin position="335"/>
        <end position="358"/>
    </location>
</feature>
<comment type="subcellular location">
    <subcellularLocation>
        <location evidence="1">Cell membrane</location>
        <topology evidence="1">Multi-pass membrane protein</topology>
    </subcellularLocation>
</comment>
<evidence type="ECO:0000256" key="1">
    <source>
        <dbReference type="ARBA" id="ARBA00004651"/>
    </source>
</evidence>
<evidence type="ECO:0000313" key="7">
    <source>
        <dbReference type="EMBL" id="HAR53375.1"/>
    </source>
</evidence>
<evidence type="ECO:0000256" key="3">
    <source>
        <dbReference type="ARBA" id="ARBA00022692"/>
    </source>
</evidence>
<accession>A0A348WFR3</accession>
<protein>
    <submittedName>
        <fullName evidence="7">LPS export ABC transporter permease LptG</fullName>
    </submittedName>
</protein>
<dbReference type="RefSeq" id="WP_216016928.1">
    <property type="nucleotide sequence ID" value="NZ_CAXAXR010000004.1"/>
</dbReference>
<organism evidence="7 8">
    <name type="scientific">Roseovarius nubinhibens</name>
    <dbReference type="NCBI Taxonomy" id="314263"/>
    <lineage>
        <taxon>Bacteria</taxon>
        <taxon>Pseudomonadati</taxon>
        <taxon>Pseudomonadota</taxon>
        <taxon>Alphaproteobacteria</taxon>
        <taxon>Rhodobacterales</taxon>
        <taxon>Roseobacteraceae</taxon>
        <taxon>Roseovarius</taxon>
    </lineage>
</organism>
<dbReference type="EMBL" id="DMVW01000155">
    <property type="protein sequence ID" value="HAR53375.1"/>
    <property type="molecule type" value="Genomic_DNA"/>
</dbReference>
<reference evidence="7 8" key="1">
    <citation type="journal article" date="2018" name="Nat. Biotechnol.">
        <title>A standardized bacterial taxonomy based on genome phylogeny substantially revises the tree of life.</title>
        <authorList>
            <person name="Parks D.H."/>
            <person name="Chuvochina M."/>
            <person name="Waite D.W."/>
            <person name="Rinke C."/>
            <person name="Skarshewski A."/>
            <person name="Chaumeil P.A."/>
            <person name="Hugenholtz P."/>
        </authorList>
    </citation>
    <scope>NUCLEOTIDE SEQUENCE [LARGE SCALE GENOMIC DNA]</scope>
    <source>
        <strain evidence="7">UBA9169</strain>
    </source>
</reference>
<feature type="transmembrane region" description="Helical" evidence="6">
    <location>
        <begin position="90"/>
        <end position="115"/>
    </location>
</feature>
<keyword evidence="5 6" id="KW-0472">Membrane</keyword>
<dbReference type="GO" id="GO:0015920">
    <property type="term" value="P:lipopolysaccharide transport"/>
    <property type="evidence" value="ECO:0007669"/>
    <property type="project" value="TreeGrafter"/>
</dbReference>
<sequence length="363" mass="39504">MILHFYFARKFLWTLIGIATVFSVLMGLIDLVDELQDFPDLPFFDVLEIVLLNLPHANYEILPLVMILATVALFVRLARSSELVVLRASGRSALAGLAGPVAVAALVGLVGVTMFNPVVAASAKRYNDLVNGHSGLGDNVLAISSEGLWLRQGTEEGQTVIHAKSATPDLSTLFGATFTSFTPEGDPMRRLTAESAELGQGQWHLSDVKIWDLANTDNPEASARTQDRLTIRAALTRDRIIDSFGKPEYIPIWDLPAFIDQLETAGFSARRYAVWFQMELAQPLFLIALVLVGAAFTMKHARLANTGTSVLAAVMLGFTLHYIRNFAQVLGENGQIPILLAAWAPPVASLLLALGILLHMEDG</sequence>
<gene>
    <name evidence="7" type="primary">lptG</name>
    <name evidence="7" type="ORF">DCS45_16090</name>
</gene>
<name>A0A348WFR3_9RHOB</name>
<dbReference type="PANTHER" id="PTHR33529:SF2">
    <property type="entry name" value="LIPOPOLYSACCHARIDE EXPORT SYSTEM PERMEASE PROTEIN LPTG"/>
    <property type="match status" value="1"/>
</dbReference>
<evidence type="ECO:0000313" key="8">
    <source>
        <dbReference type="Proteomes" id="UP000264719"/>
    </source>
</evidence>
<feature type="transmembrane region" description="Helical" evidence="6">
    <location>
        <begin position="303"/>
        <end position="323"/>
    </location>
</feature>
<dbReference type="PANTHER" id="PTHR33529">
    <property type="entry name" value="SLR0882 PROTEIN-RELATED"/>
    <property type="match status" value="1"/>
</dbReference>
<dbReference type="InterPro" id="IPR030923">
    <property type="entry name" value="LptG"/>
</dbReference>
<dbReference type="AlphaFoldDB" id="A0A348WFR3"/>
<keyword evidence="3 6" id="KW-0812">Transmembrane</keyword>
<evidence type="ECO:0000256" key="6">
    <source>
        <dbReference type="SAM" id="Phobius"/>
    </source>
</evidence>
<comment type="caution">
    <text evidence="7">The sequence shown here is derived from an EMBL/GenBank/DDBJ whole genome shotgun (WGS) entry which is preliminary data.</text>
</comment>
<dbReference type="Proteomes" id="UP000264719">
    <property type="component" value="Unassembled WGS sequence"/>
</dbReference>
<feature type="transmembrane region" description="Helical" evidence="6">
    <location>
        <begin position="12"/>
        <end position="32"/>
    </location>
</feature>
<evidence type="ECO:0000256" key="4">
    <source>
        <dbReference type="ARBA" id="ARBA00022989"/>
    </source>
</evidence>
<dbReference type="GO" id="GO:0055085">
    <property type="term" value="P:transmembrane transport"/>
    <property type="evidence" value="ECO:0007669"/>
    <property type="project" value="InterPro"/>
</dbReference>
<keyword evidence="4 6" id="KW-1133">Transmembrane helix</keyword>